<sequence length="236" mass="26467">MKLLKLAKRDSTAAPGPDALKKESTNEALTSSDSPPASLVDLPHELLLQIIDEMDAAALCALGSTCKDLNTLIFPLLFGKLNINNPSQGSIWCFRAPEHTLRAIRCSLSTKNIRNIYYYFSKEIERLVEEVEDMHAIVRSTDEVTDFEVYLADRWPKPDCWDLTDAPGLDEGQVLRLTSEEWTKLYVGLLTTSLTKGCTRMLLSGEHPFLKYLQDRDQTTAERVSTSPALSFKAQI</sequence>
<dbReference type="Pfam" id="PF12937">
    <property type="entry name" value="F-box-like"/>
    <property type="match status" value="1"/>
</dbReference>
<gene>
    <name evidence="3" type="ORF">EST38_g13300</name>
</gene>
<dbReference type="AlphaFoldDB" id="A0A4Q2D271"/>
<organism evidence="3 4">
    <name type="scientific">Candolleomyces aberdarensis</name>
    <dbReference type="NCBI Taxonomy" id="2316362"/>
    <lineage>
        <taxon>Eukaryota</taxon>
        <taxon>Fungi</taxon>
        <taxon>Dikarya</taxon>
        <taxon>Basidiomycota</taxon>
        <taxon>Agaricomycotina</taxon>
        <taxon>Agaricomycetes</taxon>
        <taxon>Agaricomycetidae</taxon>
        <taxon>Agaricales</taxon>
        <taxon>Agaricineae</taxon>
        <taxon>Psathyrellaceae</taxon>
        <taxon>Candolleomyces</taxon>
    </lineage>
</organism>
<feature type="domain" description="F-box" evidence="2">
    <location>
        <begin position="36"/>
        <end position="81"/>
    </location>
</feature>
<evidence type="ECO:0000313" key="3">
    <source>
        <dbReference type="EMBL" id="RXW12556.1"/>
    </source>
</evidence>
<dbReference type="OrthoDB" id="2635672at2759"/>
<reference evidence="3 4" key="1">
    <citation type="submission" date="2019-01" db="EMBL/GenBank/DDBJ databases">
        <title>Draft genome sequence of Psathyrella aberdarensis IHI B618.</title>
        <authorList>
            <person name="Buettner E."/>
            <person name="Kellner H."/>
        </authorList>
    </citation>
    <scope>NUCLEOTIDE SEQUENCE [LARGE SCALE GENOMIC DNA]</scope>
    <source>
        <strain evidence="3 4">IHI B618</strain>
    </source>
</reference>
<comment type="caution">
    <text evidence="3">The sequence shown here is derived from an EMBL/GenBank/DDBJ whole genome shotgun (WGS) entry which is preliminary data.</text>
</comment>
<dbReference type="SUPFAM" id="SSF81383">
    <property type="entry name" value="F-box domain"/>
    <property type="match status" value="1"/>
</dbReference>
<dbReference type="PROSITE" id="PS50181">
    <property type="entry name" value="FBOX"/>
    <property type="match status" value="1"/>
</dbReference>
<feature type="region of interest" description="Disordered" evidence="1">
    <location>
        <begin position="1"/>
        <end position="36"/>
    </location>
</feature>
<name>A0A4Q2D271_9AGAR</name>
<dbReference type="InterPro" id="IPR001810">
    <property type="entry name" value="F-box_dom"/>
</dbReference>
<proteinExistence type="predicted"/>
<protein>
    <recommendedName>
        <fullName evidence="2">F-box domain-containing protein</fullName>
    </recommendedName>
</protein>
<keyword evidence="4" id="KW-1185">Reference proteome</keyword>
<evidence type="ECO:0000313" key="4">
    <source>
        <dbReference type="Proteomes" id="UP000290288"/>
    </source>
</evidence>
<dbReference type="InterPro" id="IPR036047">
    <property type="entry name" value="F-box-like_dom_sf"/>
</dbReference>
<evidence type="ECO:0000259" key="2">
    <source>
        <dbReference type="PROSITE" id="PS50181"/>
    </source>
</evidence>
<evidence type="ECO:0000256" key="1">
    <source>
        <dbReference type="SAM" id="MobiDB-lite"/>
    </source>
</evidence>
<dbReference type="EMBL" id="SDEE01001202">
    <property type="protein sequence ID" value="RXW12556.1"/>
    <property type="molecule type" value="Genomic_DNA"/>
</dbReference>
<accession>A0A4Q2D271</accession>
<feature type="compositionally biased region" description="Polar residues" evidence="1">
    <location>
        <begin position="26"/>
        <end position="35"/>
    </location>
</feature>
<dbReference type="Proteomes" id="UP000290288">
    <property type="component" value="Unassembled WGS sequence"/>
</dbReference>